<dbReference type="EMBL" id="JARKNE010000012">
    <property type="protein sequence ID" value="KAK5774852.1"/>
    <property type="molecule type" value="Genomic_DNA"/>
</dbReference>
<reference evidence="1 2" key="1">
    <citation type="submission" date="2023-03" db="EMBL/GenBank/DDBJ databases">
        <title>WGS of Gossypium arboreum.</title>
        <authorList>
            <person name="Yu D."/>
        </authorList>
    </citation>
    <scope>NUCLEOTIDE SEQUENCE [LARGE SCALE GENOMIC DNA]</scope>
    <source>
        <tissue evidence="1">Leaf</tissue>
    </source>
</reference>
<keyword evidence="2" id="KW-1185">Reference proteome</keyword>
<name>A0ABR0MLH2_GOSAR</name>
<gene>
    <name evidence="1" type="ORF">PVK06_042714</name>
</gene>
<evidence type="ECO:0000313" key="2">
    <source>
        <dbReference type="Proteomes" id="UP001358586"/>
    </source>
</evidence>
<dbReference type="Proteomes" id="UP001358586">
    <property type="component" value="Chromosome 12"/>
</dbReference>
<accession>A0ABR0MLH2</accession>
<sequence>MLSVLRRLLGAHYLQQFVEGYRTSIIAAGGWSYGWPQPAGVVVEARKQASSSITCTRLQQNVHRTNIY</sequence>
<organism evidence="1 2">
    <name type="scientific">Gossypium arboreum</name>
    <name type="common">Tree cotton</name>
    <name type="synonym">Gossypium nanking</name>
    <dbReference type="NCBI Taxonomy" id="29729"/>
    <lineage>
        <taxon>Eukaryota</taxon>
        <taxon>Viridiplantae</taxon>
        <taxon>Streptophyta</taxon>
        <taxon>Embryophyta</taxon>
        <taxon>Tracheophyta</taxon>
        <taxon>Spermatophyta</taxon>
        <taxon>Magnoliopsida</taxon>
        <taxon>eudicotyledons</taxon>
        <taxon>Gunneridae</taxon>
        <taxon>Pentapetalae</taxon>
        <taxon>rosids</taxon>
        <taxon>malvids</taxon>
        <taxon>Malvales</taxon>
        <taxon>Malvaceae</taxon>
        <taxon>Malvoideae</taxon>
        <taxon>Gossypium</taxon>
    </lineage>
</organism>
<evidence type="ECO:0000313" key="1">
    <source>
        <dbReference type="EMBL" id="KAK5774852.1"/>
    </source>
</evidence>
<comment type="caution">
    <text evidence="1">The sequence shown here is derived from an EMBL/GenBank/DDBJ whole genome shotgun (WGS) entry which is preliminary data.</text>
</comment>
<proteinExistence type="predicted"/>
<protein>
    <submittedName>
        <fullName evidence="1">Uncharacterized protein</fullName>
    </submittedName>
</protein>